<dbReference type="CDD" id="cd00822">
    <property type="entry name" value="TopoII_Trans_DNA_gyrase"/>
    <property type="match status" value="1"/>
</dbReference>
<dbReference type="SUPFAM" id="SSF56719">
    <property type="entry name" value="Type II DNA topoisomerase"/>
    <property type="match status" value="1"/>
</dbReference>
<dbReference type="GO" id="GO:0005524">
    <property type="term" value="F:ATP binding"/>
    <property type="evidence" value="ECO:0007669"/>
    <property type="project" value="UniProtKB-UniRule"/>
</dbReference>
<organism evidence="13 14">
    <name type="scientific">Caenispirillum bisanense</name>
    <dbReference type="NCBI Taxonomy" id="414052"/>
    <lineage>
        <taxon>Bacteria</taxon>
        <taxon>Pseudomonadati</taxon>
        <taxon>Pseudomonadota</taxon>
        <taxon>Alphaproteobacteria</taxon>
        <taxon>Rhodospirillales</taxon>
        <taxon>Novispirillaceae</taxon>
        <taxon>Caenispirillum</taxon>
    </lineage>
</organism>
<gene>
    <name evidence="11" type="primary">parE</name>
    <name evidence="13" type="ORF">SAMN05421508_104191</name>
</gene>
<dbReference type="InterPro" id="IPR000565">
    <property type="entry name" value="Topo_IIA_B"/>
</dbReference>
<accession>A0A286GJ37</accession>
<dbReference type="InterPro" id="IPR013760">
    <property type="entry name" value="Topo_IIA-like_dom_sf"/>
</dbReference>
<evidence type="ECO:0000256" key="9">
    <source>
        <dbReference type="ARBA" id="ARBA00023235"/>
    </source>
</evidence>
<keyword evidence="4 11" id="KW-0547">Nucleotide-binding</keyword>
<name>A0A286GJ37_9PROT</name>
<evidence type="ECO:0000256" key="11">
    <source>
        <dbReference type="HAMAP-Rule" id="MF_00938"/>
    </source>
</evidence>
<dbReference type="InterPro" id="IPR001241">
    <property type="entry name" value="Topo_IIA"/>
</dbReference>
<dbReference type="Proteomes" id="UP000219621">
    <property type="component" value="Unassembled WGS sequence"/>
</dbReference>
<keyword evidence="7 11" id="KW-0799">Topoisomerase</keyword>
<keyword evidence="5 11" id="KW-0067">ATP-binding</keyword>
<evidence type="ECO:0000256" key="2">
    <source>
        <dbReference type="ARBA" id="ARBA00001946"/>
    </source>
</evidence>
<dbReference type="GO" id="GO:0006265">
    <property type="term" value="P:DNA topological change"/>
    <property type="evidence" value="ECO:0007669"/>
    <property type="project" value="UniProtKB-UniRule"/>
</dbReference>
<dbReference type="PANTHER" id="PTHR45866">
    <property type="entry name" value="DNA GYRASE/TOPOISOMERASE SUBUNIT B"/>
    <property type="match status" value="1"/>
</dbReference>
<dbReference type="GO" id="GO:0005694">
    <property type="term" value="C:chromosome"/>
    <property type="evidence" value="ECO:0007669"/>
    <property type="project" value="InterPro"/>
</dbReference>
<dbReference type="SMART" id="SM00387">
    <property type="entry name" value="HATPase_c"/>
    <property type="match status" value="1"/>
</dbReference>
<proteinExistence type="inferred from homology"/>
<evidence type="ECO:0000256" key="7">
    <source>
        <dbReference type="ARBA" id="ARBA00023029"/>
    </source>
</evidence>
<dbReference type="Gene3D" id="3.40.50.670">
    <property type="match status" value="1"/>
</dbReference>
<evidence type="ECO:0000256" key="8">
    <source>
        <dbReference type="ARBA" id="ARBA00023125"/>
    </source>
</evidence>
<dbReference type="Pfam" id="PF02518">
    <property type="entry name" value="HATPase_c"/>
    <property type="match status" value="1"/>
</dbReference>
<evidence type="ECO:0000256" key="10">
    <source>
        <dbReference type="ARBA" id="ARBA00063644"/>
    </source>
</evidence>
<dbReference type="CDD" id="cd16928">
    <property type="entry name" value="HATPase_GyrB-like"/>
    <property type="match status" value="1"/>
</dbReference>
<keyword evidence="8 11" id="KW-0238">DNA-binding</keyword>
<keyword evidence="9 11" id="KW-0413">Isomerase</keyword>
<dbReference type="NCBIfam" id="TIGR01055">
    <property type="entry name" value="parE_Gneg"/>
    <property type="match status" value="1"/>
</dbReference>
<keyword evidence="3" id="KW-0479">Metal-binding</keyword>
<feature type="binding site" evidence="11">
    <location>
        <position position="18"/>
    </location>
    <ligand>
        <name>ATP</name>
        <dbReference type="ChEBI" id="CHEBI:30616"/>
    </ligand>
</feature>
<dbReference type="AlphaFoldDB" id="A0A286GJ37"/>
<dbReference type="GO" id="GO:0007059">
    <property type="term" value="P:chromosome segregation"/>
    <property type="evidence" value="ECO:0007669"/>
    <property type="project" value="UniProtKB-UniRule"/>
</dbReference>
<dbReference type="SUPFAM" id="SSF54211">
    <property type="entry name" value="Ribosomal protein S5 domain 2-like"/>
    <property type="match status" value="1"/>
</dbReference>
<dbReference type="PANTHER" id="PTHR45866:SF4">
    <property type="entry name" value="DNA TOPOISOMERASE 4 SUBUNIT B"/>
    <property type="match status" value="1"/>
</dbReference>
<feature type="binding site" evidence="11">
    <location>
        <position position="85"/>
    </location>
    <ligand>
        <name>ATP</name>
        <dbReference type="ChEBI" id="CHEBI:30616"/>
    </ligand>
</feature>
<feature type="site" description="Interaction with DNA" evidence="11">
    <location>
        <position position="473"/>
    </location>
</feature>
<dbReference type="SMART" id="SM00433">
    <property type="entry name" value="TOP2c"/>
    <property type="match status" value="1"/>
</dbReference>
<evidence type="ECO:0000259" key="12">
    <source>
        <dbReference type="PROSITE" id="PS50880"/>
    </source>
</evidence>
<evidence type="ECO:0000313" key="13">
    <source>
        <dbReference type="EMBL" id="SOD94994.1"/>
    </source>
</evidence>
<dbReference type="GO" id="GO:0046872">
    <property type="term" value="F:metal ion binding"/>
    <property type="evidence" value="ECO:0007669"/>
    <property type="project" value="UniProtKB-KW"/>
</dbReference>
<dbReference type="EMBL" id="OCNJ01000004">
    <property type="protein sequence ID" value="SOD94994.1"/>
    <property type="molecule type" value="Genomic_DNA"/>
</dbReference>
<comment type="cofactor">
    <cofactor evidence="2">
        <name>Mg(2+)</name>
        <dbReference type="ChEBI" id="CHEBI:18420"/>
    </cofactor>
</comment>
<protein>
    <recommendedName>
        <fullName evidence="11">DNA topoisomerase 4 subunit B</fullName>
        <ecNumber evidence="11">5.6.2.2</ecNumber>
    </recommendedName>
    <alternativeName>
        <fullName evidence="11">Topoisomerase IV subunit B</fullName>
    </alternativeName>
</protein>
<dbReference type="InterPro" id="IPR005737">
    <property type="entry name" value="TopoIV_B_Gneg"/>
</dbReference>
<feature type="binding site" evidence="11">
    <location>
        <position position="359"/>
    </location>
    <ligand>
        <name>ATP</name>
        <dbReference type="ChEBI" id="CHEBI:30616"/>
    </ligand>
</feature>
<dbReference type="InterPro" id="IPR003594">
    <property type="entry name" value="HATPase_dom"/>
</dbReference>
<dbReference type="GO" id="GO:0003918">
    <property type="term" value="F:DNA topoisomerase type II (double strand cut, ATP-hydrolyzing) activity"/>
    <property type="evidence" value="ECO:0007669"/>
    <property type="project" value="UniProtKB-UniRule"/>
</dbReference>
<dbReference type="FunFam" id="3.30.565.10:FF:000002">
    <property type="entry name" value="DNA gyrase subunit B"/>
    <property type="match status" value="1"/>
</dbReference>
<dbReference type="PROSITE" id="PS50880">
    <property type="entry name" value="TOPRIM"/>
    <property type="match status" value="1"/>
</dbReference>
<comment type="function">
    <text evidence="11">Topoisomerase IV is essential for chromosome segregation. It relaxes supercoiled DNA. Performs the decatenation events required during the replication of a circular DNA molecule.</text>
</comment>
<dbReference type="PRINTS" id="PR01159">
    <property type="entry name" value="DNAGYRASEB"/>
</dbReference>
<comment type="subunit">
    <text evidence="10 11">Heterotetramer composed of ParC and ParE.</text>
</comment>
<dbReference type="Gene3D" id="3.30.230.10">
    <property type="match status" value="1"/>
</dbReference>
<dbReference type="InterPro" id="IPR013759">
    <property type="entry name" value="Topo_IIA_B_C"/>
</dbReference>
<dbReference type="Pfam" id="PF00204">
    <property type="entry name" value="DNA_gyraseB"/>
    <property type="match status" value="1"/>
</dbReference>
<dbReference type="EC" id="5.6.2.2" evidence="11"/>
<dbReference type="InterPro" id="IPR018522">
    <property type="entry name" value="TopoIIA_CS"/>
</dbReference>
<dbReference type="SUPFAM" id="SSF55874">
    <property type="entry name" value="ATPase domain of HSP90 chaperone/DNA topoisomerase II/histidine kinase"/>
    <property type="match status" value="1"/>
</dbReference>
<evidence type="ECO:0000256" key="5">
    <source>
        <dbReference type="ARBA" id="ARBA00022840"/>
    </source>
</evidence>
<comment type="similarity">
    <text evidence="11">Belongs to the type II topoisomerase family. ParE type 1 subfamily.</text>
</comment>
<feature type="domain" description="Toprim" evidence="12">
    <location>
        <begin position="439"/>
        <end position="553"/>
    </location>
</feature>
<dbReference type="Pfam" id="PF00986">
    <property type="entry name" value="DNA_gyraseB_C"/>
    <property type="match status" value="1"/>
</dbReference>
<evidence type="ECO:0000256" key="1">
    <source>
        <dbReference type="ARBA" id="ARBA00000185"/>
    </source>
</evidence>
<evidence type="ECO:0000256" key="4">
    <source>
        <dbReference type="ARBA" id="ARBA00022741"/>
    </source>
</evidence>
<feature type="binding site" evidence="11">
    <location>
        <position position="58"/>
    </location>
    <ligand>
        <name>ATP</name>
        <dbReference type="ChEBI" id="CHEBI:30616"/>
    </ligand>
</feature>
<feature type="site" description="Interaction with DNA" evidence="11">
    <location>
        <position position="525"/>
    </location>
</feature>
<keyword evidence="6" id="KW-0460">Magnesium</keyword>
<dbReference type="FunFam" id="3.40.50.670:FF:000006">
    <property type="entry name" value="DNA topoisomerase (ATP-hydrolyzing)"/>
    <property type="match status" value="1"/>
</dbReference>
<dbReference type="Gene3D" id="3.30.565.10">
    <property type="entry name" value="Histidine kinase-like ATPase, C-terminal domain"/>
    <property type="match status" value="1"/>
</dbReference>
<sequence length="665" mass="73568">MRAMSDLFQNTAAKVTEYTAKDIEVLEGLEPVRKRPGMYIGGTDEKALHHLVAEILDNAMDEAVAGHATVIDVELGLDNVVTIRDNGRGIPVDPHPKYPGKSALEVIFTTLHSGGKFGGGAYKVSGGLHGVGVSVVNALSDSLTVEVARDRKLVRQKYSRGVPVTGLEDLGTVQNRRGTTVVFHPDPDIFGPRARFKPGTMYRMTRSKAYLFRGVRIRWSCAPELIKEDNPTPQSAELHFPNGLTDFLAELMEGRETVTPAVFAGRQDFPDDMGAVEWAIAWPEDQEAFFSSYCNTVPTPEGGTHEQGLRNALTKGLRAFGDMTNTKKAANLTAEDVLGGACVMLSCFIREPQFQGQTKEKLASAEATRLVEQAMKDQFDHWLSGDAQAANALLTHALTRADERARRKADKETTRKTATKKLRLPGKLADCSRSIAQGTELFLVEGDSAGGSAKQARMRETQAVLPLRGKILNVASASNEKLRANQELTDLLEALGCGARDRYDDEKLRYEKVIIMTDADVDGAHIASLLMTFFYREMPKLIENGHLYLAMPPLYRLTHGGKSIYARDDADKERLLKSEFKANAKVEISRFKGLGEMPPMQLKETTMNPATRTLLRVSIPDVRTEESREDAASTARLVERLMGRKPELRFQFIQENARFVEELDI</sequence>
<feature type="site" description="Interaction with DNA" evidence="11">
    <location>
        <position position="649"/>
    </location>
</feature>
<reference evidence="13 14" key="1">
    <citation type="submission" date="2017-09" db="EMBL/GenBank/DDBJ databases">
        <authorList>
            <person name="Ehlers B."/>
            <person name="Leendertz F.H."/>
        </authorList>
    </citation>
    <scope>NUCLEOTIDE SEQUENCE [LARGE SCALE GENOMIC DNA]</scope>
    <source>
        <strain evidence="13 14">USBA 140</strain>
    </source>
</reference>
<comment type="catalytic activity">
    <reaction evidence="1 11">
        <text>ATP-dependent breakage, passage and rejoining of double-stranded DNA.</text>
        <dbReference type="EC" id="5.6.2.2"/>
    </reaction>
</comment>
<dbReference type="PRINTS" id="PR00418">
    <property type="entry name" value="TPI2FAMILY"/>
</dbReference>
<evidence type="ECO:0000313" key="14">
    <source>
        <dbReference type="Proteomes" id="UP000219621"/>
    </source>
</evidence>
<dbReference type="InterPro" id="IPR036890">
    <property type="entry name" value="HATPase_C_sf"/>
</dbReference>
<keyword evidence="14" id="KW-1185">Reference proteome</keyword>
<dbReference type="InterPro" id="IPR013506">
    <property type="entry name" value="Topo_IIA_bsu_dom2"/>
</dbReference>
<dbReference type="PROSITE" id="PS00177">
    <property type="entry name" value="TOPOISOMERASE_II"/>
    <property type="match status" value="1"/>
</dbReference>
<evidence type="ECO:0000256" key="3">
    <source>
        <dbReference type="ARBA" id="ARBA00022723"/>
    </source>
</evidence>
<dbReference type="InterPro" id="IPR020568">
    <property type="entry name" value="Ribosomal_Su5_D2-typ_SF"/>
</dbReference>
<dbReference type="Pfam" id="PF01751">
    <property type="entry name" value="Toprim"/>
    <property type="match status" value="1"/>
</dbReference>
<dbReference type="HAMAP" id="MF_00938">
    <property type="entry name" value="ParE_type1"/>
    <property type="match status" value="1"/>
</dbReference>
<evidence type="ECO:0000256" key="6">
    <source>
        <dbReference type="ARBA" id="ARBA00022842"/>
    </source>
</evidence>
<dbReference type="GO" id="GO:0003677">
    <property type="term" value="F:DNA binding"/>
    <property type="evidence" value="ECO:0007669"/>
    <property type="project" value="UniProtKB-UniRule"/>
</dbReference>
<dbReference type="InterPro" id="IPR006171">
    <property type="entry name" value="TOPRIM_dom"/>
</dbReference>
<dbReference type="InterPro" id="IPR002288">
    <property type="entry name" value="DNA_gyrase_B_C"/>
</dbReference>
<dbReference type="InterPro" id="IPR014721">
    <property type="entry name" value="Ribsml_uS5_D2-typ_fold_subgr"/>
</dbReference>
<feature type="binding site" evidence="11">
    <location>
        <begin position="127"/>
        <end position="133"/>
    </location>
    <ligand>
        <name>ATP</name>
        <dbReference type="ChEBI" id="CHEBI:30616"/>
    </ligand>
</feature>